<reference evidence="3 4" key="1">
    <citation type="submission" date="2021-05" db="EMBL/GenBank/DDBJ databases">
        <title>Croceibacterium sp. LX-88 genome sequence.</title>
        <authorList>
            <person name="Luo X."/>
        </authorList>
    </citation>
    <scope>NUCLEOTIDE SEQUENCE [LARGE SCALE GENOMIC DNA]</scope>
    <source>
        <strain evidence="3 4">LX-88</strain>
    </source>
</reference>
<dbReference type="Pfam" id="PF01979">
    <property type="entry name" value="Amidohydro_1"/>
    <property type="match status" value="1"/>
</dbReference>
<feature type="domain" description="Amidohydrolase-related" evidence="2">
    <location>
        <begin position="87"/>
        <end position="444"/>
    </location>
</feature>
<dbReference type="CDD" id="cd01299">
    <property type="entry name" value="Met_dep_hydrolase_A"/>
    <property type="match status" value="1"/>
</dbReference>
<dbReference type="InterPro" id="IPR006680">
    <property type="entry name" value="Amidohydro-rel"/>
</dbReference>
<dbReference type="InterPro" id="IPR051781">
    <property type="entry name" value="Metallo-dep_Hydrolase"/>
</dbReference>
<dbReference type="Proteomes" id="UP000811255">
    <property type="component" value="Unassembled WGS sequence"/>
</dbReference>
<sequence length="452" mass="48394">MKVLFRPSVLAVLLAIATVPLPSASAQEPTATSETTLFQNVRIFDGTGSPLSGPSNVLVRGQTIERISAGAIEVEPGATVIDGGGRTLMPGLIDAHWHAMLIRGNPIQMMADDVGYTNIVAADEATDTLMRGFTTVRDVGGPAFSLKRAIDEGLVDGPRIYPSGAMITVTSGHGDFRQLIDLPRVPGKLSRIEEIGGAAIVDSPDEMRMRVREQLMRGASQIKLTAGGGVSSPFSPVDVSTFTEAEIRAATEAASNWGTYVTAHAFTDEAIRTSIDAGVKVIEHGFLMTEPTAQLIAQKGIWLSLQPLPEALREGFPVGSVQREGADEVWPGIDRTYQLARKYHLKTAWGTDVLFSRALAQQQGAILASLTRWYTPAEALAMATGTNGELLRLSGRRNPYPGKLGVVEQGALADLLLVDGNPLENINLIADPERSFVIIMKDGKIYKNSLAN</sequence>
<accession>A0ABS5W1M1</accession>
<dbReference type="Gene3D" id="3.20.20.140">
    <property type="entry name" value="Metal-dependent hydrolases"/>
    <property type="match status" value="1"/>
</dbReference>
<evidence type="ECO:0000313" key="3">
    <source>
        <dbReference type="EMBL" id="MBT2133658.1"/>
    </source>
</evidence>
<evidence type="ECO:0000313" key="4">
    <source>
        <dbReference type="Proteomes" id="UP000811255"/>
    </source>
</evidence>
<dbReference type="InterPro" id="IPR057744">
    <property type="entry name" value="OTAase-like"/>
</dbReference>
<organism evidence="3 4">
    <name type="scientific">Croceibacterium selenioxidans</name>
    <dbReference type="NCBI Taxonomy" id="2838833"/>
    <lineage>
        <taxon>Bacteria</taxon>
        <taxon>Pseudomonadati</taxon>
        <taxon>Pseudomonadota</taxon>
        <taxon>Alphaproteobacteria</taxon>
        <taxon>Sphingomonadales</taxon>
        <taxon>Erythrobacteraceae</taxon>
        <taxon>Croceibacterium</taxon>
    </lineage>
</organism>
<comment type="caution">
    <text evidence="3">The sequence shown here is derived from an EMBL/GenBank/DDBJ whole genome shotgun (WGS) entry which is preliminary data.</text>
</comment>
<feature type="signal peptide" evidence="1">
    <location>
        <begin position="1"/>
        <end position="26"/>
    </location>
</feature>
<evidence type="ECO:0000259" key="2">
    <source>
        <dbReference type="Pfam" id="PF01979"/>
    </source>
</evidence>
<dbReference type="SUPFAM" id="SSF51338">
    <property type="entry name" value="Composite domain of metallo-dependent hydrolases"/>
    <property type="match status" value="2"/>
</dbReference>
<dbReference type="PANTHER" id="PTHR43135:SF3">
    <property type="entry name" value="ALPHA-D-RIBOSE 1-METHYLPHOSPHONATE 5-TRIPHOSPHATE DIPHOSPHATASE"/>
    <property type="match status" value="1"/>
</dbReference>
<dbReference type="SUPFAM" id="SSF51556">
    <property type="entry name" value="Metallo-dependent hydrolases"/>
    <property type="match status" value="1"/>
</dbReference>
<dbReference type="InterPro" id="IPR032466">
    <property type="entry name" value="Metal_Hydrolase"/>
</dbReference>
<dbReference type="InterPro" id="IPR011059">
    <property type="entry name" value="Metal-dep_hydrolase_composite"/>
</dbReference>
<keyword evidence="1" id="KW-0732">Signal</keyword>
<dbReference type="EMBL" id="JAHFVK010000001">
    <property type="protein sequence ID" value="MBT2133658.1"/>
    <property type="molecule type" value="Genomic_DNA"/>
</dbReference>
<evidence type="ECO:0000256" key="1">
    <source>
        <dbReference type="SAM" id="SignalP"/>
    </source>
</evidence>
<dbReference type="RefSeq" id="WP_214534974.1">
    <property type="nucleotide sequence ID" value="NZ_JAHFVK010000001.1"/>
</dbReference>
<gene>
    <name evidence="3" type="ORF">KK137_04860</name>
</gene>
<dbReference type="Gene3D" id="2.30.40.10">
    <property type="entry name" value="Urease, subunit C, domain 1"/>
    <property type="match status" value="1"/>
</dbReference>
<feature type="chain" id="PRO_5046739377" evidence="1">
    <location>
        <begin position="27"/>
        <end position="452"/>
    </location>
</feature>
<keyword evidence="4" id="KW-1185">Reference proteome</keyword>
<protein>
    <submittedName>
        <fullName evidence="3">Amidohydrolase family protein</fullName>
    </submittedName>
</protein>
<name>A0ABS5W1M1_9SPHN</name>
<dbReference type="PANTHER" id="PTHR43135">
    <property type="entry name" value="ALPHA-D-RIBOSE 1-METHYLPHOSPHONATE 5-TRIPHOSPHATE DIPHOSPHATASE"/>
    <property type="match status" value="1"/>
</dbReference>
<proteinExistence type="predicted"/>